<reference evidence="7 8" key="1">
    <citation type="submission" date="2018-07" db="EMBL/GenBank/DDBJ databases">
        <title>Freshwater and sediment microbial communities from various areas in North America, analyzing microbe dynamics in response to fracking.</title>
        <authorList>
            <person name="Lamendella R."/>
        </authorList>
    </citation>
    <scope>NUCLEOTIDE SEQUENCE [LARGE SCALE GENOMIC DNA]</scope>
    <source>
        <strain evidence="7 8">160A</strain>
    </source>
</reference>
<dbReference type="PROSITE" id="PS51191">
    <property type="entry name" value="FEMABX"/>
    <property type="match status" value="1"/>
</dbReference>
<evidence type="ECO:0000256" key="1">
    <source>
        <dbReference type="ARBA" id="ARBA00009943"/>
    </source>
</evidence>
<dbReference type="PANTHER" id="PTHR36174:SF1">
    <property type="entry name" value="LIPID II:GLYCINE GLYCYLTRANSFERASE"/>
    <property type="match status" value="1"/>
</dbReference>
<keyword evidence="8" id="KW-1185">Reference proteome</keyword>
<evidence type="ECO:0000256" key="3">
    <source>
        <dbReference type="ARBA" id="ARBA00022960"/>
    </source>
</evidence>
<evidence type="ECO:0000313" key="8">
    <source>
        <dbReference type="Proteomes" id="UP000252733"/>
    </source>
</evidence>
<comment type="caution">
    <text evidence="7">The sequence shown here is derived from an EMBL/GenBank/DDBJ whole genome shotgun (WGS) entry which is preliminary data.</text>
</comment>
<dbReference type="STRING" id="1168289.GCA_000259075_00784"/>
<dbReference type="InterPro" id="IPR050644">
    <property type="entry name" value="PG_Glycine_Bridge_Synth"/>
</dbReference>
<dbReference type="InterPro" id="IPR003447">
    <property type="entry name" value="FEMABX"/>
</dbReference>
<dbReference type="InterPro" id="IPR016181">
    <property type="entry name" value="Acyl_CoA_acyltransferase"/>
</dbReference>
<dbReference type="OrthoDB" id="9785911at2"/>
<keyword evidence="5" id="KW-0012">Acyltransferase</keyword>
<dbReference type="RefSeq" id="WP_106152394.1">
    <property type="nucleotide sequence ID" value="NZ_PVTS01000004.1"/>
</dbReference>
<dbReference type="SUPFAM" id="SSF55729">
    <property type="entry name" value="Acyl-CoA N-acyltransferases (Nat)"/>
    <property type="match status" value="2"/>
</dbReference>
<evidence type="ECO:0000256" key="6">
    <source>
        <dbReference type="ARBA" id="ARBA00023316"/>
    </source>
</evidence>
<accession>A0A2T0XQ49</accession>
<dbReference type="GO" id="GO:0008360">
    <property type="term" value="P:regulation of cell shape"/>
    <property type="evidence" value="ECO:0007669"/>
    <property type="project" value="UniProtKB-KW"/>
</dbReference>
<dbReference type="Pfam" id="PF02388">
    <property type="entry name" value="FemAB"/>
    <property type="match status" value="2"/>
</dbReference>
<dbReference type="EMBL" id="QPIZ01000019">
    <property type="protein sequence ID" value="RCW31119.1"/>
    <property type="molecule type" value="Genomic_DNA"/>
</dbReference>
<dbReference type="Gene3D" id="3.40.630.30">
    <property type="match status" value="1"/>
</dbReference>
<keyword evidence="2 7" id="KW-0808">Transferase</keyword>
<dbReference type="GO" id="GO:0016755">
    <property type="term" value="F:aminoacyltransferase activity"/>
    <property type="evidence" value="ECO:0007669"/>
    <property type="project" value="InterPro"/>
</dbReference>
<keyword evidence="4" id="KW-0573">Peptidoglycan synthesis</keyword>
<dbReference type="PANTHER" id="PTHR36174">
    <property type="entry name" value="LIPID II:GLYCINE GLYCYLTRANSFERASE"/>
    <property type="match status" value="1"/>
</dbReference>
<comment type="similarity">
    <text evidence="1">Belongs to the FemABX family.</text>
</comment>
<dbReference type="GO" id="GO:0009252">
    <property type="term" value="P:peptidoglycan biosynthetic process"/>
    <property type="evidence" value="ECO:0007669"/>
    <property type="project" value="UniProtKB-KW"/>
</dbReference>
<sequence>MNVDVEPKPTREIIPTNVLQQTAFWARLKNKQGWGTHAFDLSLGKSEAFSGTRFGKHEREGDILITLRAIGGGRYMAYVPFGPEQLPDEERRGIWLEEISEQLRNFLPEDCLFIRYDLCWESPWAREDEYFSEDGIWLGPPDAYVQEMRMNFDTRNFNLRKAPSDMLPAHTVMLDLDKEEDTLLSEMKSKTRYNIRLSQRKGVEVRRAGMDELDKWFRLYDETYSRNRLAANDLSFFKQVFQTRADDTDSPGEVDLLLAEKDGEAFAGMFLARSGERATYLYGASSGQHRDLQASHALQWGAIRHSKEAGCKEYDMFGISPTPDPEHPMYGLYRFKTGFGGTKIHRQGCWDYSLDEEGYEQYRLAEMNATGYHLG</sequence>
<evidence type="ECO:0000313" key="7">
    <source>
        <dbReference type="EMBL" id="RCW31119.1"/>
    </source>
</evidence>
<organism evidence="7 8">
    <name type="scientific">Marinilabilia salmonicolor</name>
    <dbReference type="NCBI Taxonomy" id="989"/>
    <lineage>
        <taxon>Bacteria</taxon>
        <taxon>Pseudomonadati</taxon>
        <taxon>Bacteroidota</taxon>
        <taxon>Bacteroidia</taxon>
        <taxon>Marinilabiliales</taxon>
        <taxon>Marinilabiliaceae</taxon>
        <taxon>Marinilabilia</taxon>
    </lineage>
</organism>
<dbReference type="Proteomes" id="UP000252733">
    <property type="component" value="Unassembled WGS sequence"/>
</dbReference>
<gene>
    <name evidence="7" type="ORF">DFO77_11987</name>
</gene>
<evidence type="ECO:0000256" key="4">
    <source>
        <dbReference type="ARBA" id="ARBA00022984"/>
    </source>
</evidence>
<name>A0A2T0XQ49_9BACT</name>
<keyword evidence="6" id="KW-0961">Cell wall biogenesis/degradation</keyword>
<dbReference type="AlphaFoldDB" id="A0A2T0XQ49"/>
<keyword evidence="3" id="KW-0133">Cell shape</keyword>
<proteinExistence type="inferred from homology"/>
<dbReference type="GO" id="GO:0071555">
    <property type="term" value="P:cell wall organization"/>
    <property type="evidence" value="ECO:0007669"/>
    <property type="project" value="UniProtKB-KW"/>
</dbReference>
<protein>
    <submittedName>
        <fullName evidence="7">Lipid II:glycine glycyltransferase (Peptidoglycan interpeptide bridge formation enzyme)</fullName>
    </submittedName>
</protein>
<evidence type="ECO:0000256" key="2">
    <source>
        <dbReference type="ARBA" id="ARBA00022679"/>
    </source>
</evidence>
<evidence type="ECO:0000256" key="5">
    <source>
        <dbReference type="ARBA" id="ARBA00023315"/>
    </source>
</evidence>